<comment type="caution">
    <text evidence="5">The sequence shown here is derived from an EMBL/GenBank/DDBJ whole genome shotgun (WGS) entry which is preliminary data.</text>
</comment>
<dbReference type="PANTHER" id="PTHR30349:SF41">
    <property type="entry name" value="INTEGRASE_RECOMBINASE PROTEIN MJ0367-RELATED"/>
    <property type="match status" value="1"/>
</dbReference>
<evidence type="ECO:0000256" key="1">
    <source>
        <dbReference type="ARBA" id="ARBA00008857"/>
    </source>
</evidence>
<dbReference type="GO" id="GO:0006310">
    <property type="term" value="P:DNA recombination"/>
    <property type="evidence" value="ECO:0007669"/>
    <property type="project" value="UniProtKB-KW"/>
</dbReference>
<evidence type="ECO:0000313" key="6">
    <source>
        <dbReference type="Proteomes" id="UP000036923"/>
    </source>
</evidence>
<dbReference type="InterPro" id="IPR050090">
    <property type="entry name" value="Tyrosine_recombinase_XerCD"/>
</dbReference>
<evidence type="ECO:0000313" key="5">
    <source>
        <dbReference type="EMBL" id="KNY25333.1"/>
    </source>
</evidence>
<dbReference type="InterPro" id="IPR011010">
    <property type="entry name" value="DNA_brk_join_enz"/>
</dbReference>
<dbReference type="InterPro" id="IPR002104">
    <property type="entry name" value="Integrase_catalytic"/>
</dbReference>
<dbReference type="Proteomes" id="UP000036923">
    <property type="component" value="Unassembled WGS sequence"/>
</dbReference>
<evidence type="ECO:0000259" key="4">
    <source>
        <dbReference type="PROSITE" id="PS51898"/>
    </source>
</evidence>
<evidence type="ECO:0000256" key="3">
    <source>
        <dbReference type="ARBA" id="ARBA00023172"/>
    </source>
</evidence>
<dbReference type="InterPro" id="IPR013762">
    <property type="entry name" value="Integrase-like_cat_sf"/>
</dbReference>
<keyword evidence="6" id="KW-1185">Reference proteome</keyword>
<dbReference type="AlphaFoldDB" id="A0A0L6JI11"/>
<dbReference type="SUPFAM" id="SSF56349">
    <property type="entry name" value="DNA breaking-rejoining enzymes"/>
    <property type="match status" value="1"/>
</dbReference>
<feature type="domain" description="Tyr recombinase" evidence="4">
    <location>
        <begin position="1"/>
        <end position="107"/>
    </location>
</feature>
<accession>A0A0L6JI11</accession>
<dbReference type="PROSITE" id="PS51898">
    <property type="entry name" value="TYR_RECOMBINASE"/>
    <property type="match status" value="1"/>
</dbReference>
<reference evidence="6" key="1">
    <citation type="submission" date="2015-07" db="EMBL/GenBank/DDBJ databases">
        <title>Near-Complete Genome Sequence of the Cellulolytic Bacterium Bacteroides (Pseudobacteroides) cellulosolvens ATCC 35603.</title>
        <authorList>
            <person name="Dassa B."/>
            <person name="Utturkar S.M."/>
            <person name="Klingeman D.M."/>
            <person name="Hurt R.A."/>
            <person name="Keller M."/>
            <person name="Xu J."/>
            <person name="Reddy Y.H.K."/>
            <person name="Borovok I."/>
            <person name="Grinberg I.R."/>
            <person name="Lamed R."/>
            <person name="Zhivin O."/>
            <person name="Bayer E.A."/>
            <person name="Brown S.D."/>
        </authorList>
    </citation>
    <scope>NUCLEOTIDE SEQUENCE [LARGE SCALE GENOMIC DNA]</scope>
    <source>
        <strain evidence="6">DSM 2933</strain>
    </source>
</reference>
<keyword evidence="2" id="KW-0238">DNA-binding</keyword>
<name>A0A0L6JI11_9FIRM</name>
<protein>
    <submittedName>
        <fullName evidence="5">Integrase family protein</fullName>
    </submittedName>
</protein>
<dbReference type="PANTHER" id="PTHR30349">
    <property type="entry name" value="PHAGE INTEGRASE-RELATED"/>
    <property type="match status" value="1"/>
</dbReference>
<organism evidence="5 6">
    <name type="scientific">Pseudobacteroides cellulosolvens ATCC 35603 = DSM 2933</name>
    <dbReference type="NCBI Taxonomy" id="398512"/>
    <lineage>
        <taxon>Bacteria</taxon>
        <taxon>Bacillati</taxon>
        <taxon>Bacillota</taxon>
        <taxon>Clostridia</taxon>
        <taxon>Eubacteriales</taxon>
        <taxon>Oscillospiraceae</taxon>
        <taxon>Pseudobacteroides</taxon>
    </lineage>
</organism>
<dbReference type="EMBL" id="LGTC01000001">
    <property type="protein sequence ID" value="KNY25333.1"/>
    <property type="molecule type" value="Genomic_DNA"/>
</dbReference>
<proteinExistence type="inferred from homology"/>
<sequence>MTLLSPRLLELLREYFIQYKPKVYLFEGANGEQYSITSLRNILKRAVGAAGITKDVHLHTLRHSFATHLLEDGVDIRYIQALLGHSSTKTTEIYTHLTTRGFSKIRSPLEDMEI</sequence>
<comment type="similarity">
    <text evidence="1">Belongs to the 'phage' integrase family.</text>
</comment>
<keyword evidence="3" id="KW-0233">DNA recombination</keyword>
<dbReference type="GO" id="GO:0015074">
    <property type="term" value="P:DNA integration"/>
    <property type="evidence" value="ECO:0007669"/>
    <property type="project" value="InterPro"/>
</dbReference>
<dbReference type="Pfam" id="PF00589">
    <property type="entry name" value="Phage_integrase"/>
    <property type="match status" value="1"/>
</dbReference>
<evidence type="ECO:0000256" key="2">
    <source>
        <dbReference type="ARBA" id="ARBA00023125"/>
    </source>
</evidence>
<dbReference type="STRING" id="398512.Bccel_0593"/>
<dbReference type="GO" id="GO:0003677">
    <property type="term" value="F:DNA binding"/>
    <property type="evidence" value="ECO:0007669"/>
    <property type="project" value="UniProtKB-KW"/>
</dbReference>
<dbReference type="eggNOG" id="COG4974">
    <property type="taxonomic scope" value="Bacteria"/>
</dbReference>
<dbReference type="Gene3D" id="1.10.443.10">
    <property type="entry name" value="Intergrase catalytic core"/>
    <property type="match status" value="1"/>
</dbReference>
<gene>
    <name evidence="5" type="ORF">Bccel_0593</name>
</gene>